<name>A0A8B2NGS5_9HYPH</name>
<sequence length="173" mass="18585">MTRGFPTLHATGERHRPTMGRTGRDTLANTAIPAGTPQIRFEVRLVGGRPVLTAIAAVSNSLGAGLNHNNNGSGDRDDASTLRRRMEFWEASIRLTPLGLAVERTVGRPRLEAHALPGAATLRGERPTGGATTPVSGGRARHTRKNVRSQRGSCRTRAMRGRGTPVWRRAGTP</sequence>
<dbReference type="RefSeq" id="WP_111351167.1">
    <property type="nucleotide sequence ID" value="NZ_QHHQ01000007.1"/>
</dbReference>
<feature type="region of interest" description="Disordered" evidence="1">
    <location>
        <begin position="1"/>
        <end position="25"/>
    </location>
</feature>
<feature type="compositionally biased region" description="Basic residues" evidence="1">
    <location>
        <begin position="139"/>
        <end position="148"/>
    </location>
</feature>
<dbReference type="AlphaFoldDB" id="A0A8B2NGS5"/>
<evidence type="ECO:0000256" key="1">
    <source>
        <dbReference type="SAM" id="MobiDB-lite"/>
    </source>
</evidence>
<proteinExistence type="predicted"/>
<comment type="caution">
    <text evidence="2">The sequence shown here is derived from an EMBL/GenBank/DDBJ whole genome shotgun (WGS) entry which is preliminary data.</text>
</comment>
<keyword evidence="3" id="KW-1185">Reference proteome</keyword>
<dbReference type="EMBL" id="QHHQ01000007">
    <property type="protein sequence ID" value="RAH98331.1"/>
    <property type="molecule type" value="Genomic_DNA"/>
</dbReference>
<feature type="region of interest" description="Disordered" evidence="1">
    <location>
        <begin position="120"/>
        <end position="173"/>
    </location>
</feature>
<accession>A0A8B2NGS5</accession>
<gene>
    <name evidence="2" type="ORF">DLJ53_26865</name>
</gene>
<organism evidence="2 3">
    <name type="scientific">Acuticoccus sediminis</name>
    <dbReference type="NCBI Taxonomy" id="2184697"/>
    <lineage>
        <taxon>Bacteria</taxon>
        <taxon>Pseudomonadati</taxon>
        <taxon>Pseudomonadota</taxon>
        <taxon>Alphaproteobacteria</taxon>
        <taxon>Hyphomicrobiales</taxon>
        <taxon>Amorphaceae</taxon>
        <taxon>Acuticoccus</taxon>
    </lineage>
</organism>
<evidence type="ECO:0000313" key="3">
    <source>
        <dbReference type="Proteomes" id="UP000249590"/>
    </source>
</evidence>
<evidence type="ECO:0000313" key="2">
    <source>
        <dbReference type="EMBL" id="RAH98331.1"/>
    </source>
</evidence>
<reference evidence="2 3" key="1">
    <citation type="submission" date="2018-05" db="EMBL/GenBank/DDBJ databases">
        <title>Acuticoccus sediminis sp. nov., isolated from deep-sea sediment of Indian Ocean.</title>
        <authorList>
            <person name="Liu X."/>
            <person name="Lai Q."/>
            <person name="Du Y."/>
            <person name="Sun F."/>
            <person name="Zhang X."/>
            <person name="Wang S."/>
            <person name="Shao Z."/>
        </authorList>
    </citation>
    <scope>NUCLEOTIDE SEQUENCE [LARGE SCALE GENOMIC DNA]</scope>
    <source>
        <strain evidence="2 3">PTG4-2</strain>
    </source>
</reference>
<dbReference type="Proteomes" id="UP000249590">
    <property type="component" value="Unassembled WGS sequence"/>
</dbReference>
<protein>
    <submittedName>
        <fullName evidence="2">Uncharacterized protein</fullName>
    </submittedName>
</protein>